<protein>
    <submittedName>
        <fullName evidence="1">Uncharacterized protein</fullName>
    </submittedName>
</protein>
<accession>A0A7U6JGG0</accession>
<name>A0A7U6JGG0_CALEA</name>
<dbReference type="KEGG" id="cex:CSE_00410"/>
<keyword evidence="2" id="KW-1185">Reference proteome</keyword>
<organism evidence="1 2">
    <name type="scientific">Caldisericum exile (strain DSM 21853 / NBRC 104410 / AZM16c01)</name>
    <dbReference type="NCBI Taxonomy" id="511051"/>
    <lineage>
        <taxon>Bacteria</taxon>
        <taxon>Pseudomonadati</taxon>
        <taxon>Caldisericota/Cryosericota group</taxon>
        <taxon>Caldisericota</taxon>
        <taxon>Caldisericia</taxon>
        <taxon>Caldisericales</taxon>
        <taxon>Caldisericaceae</taxon>
        <taxon>Caldisericum</taxon>
    </lineage>
</organism>
<evidence type="ECO:0000313" key="2">
    <source>
        <dbReference type="Proteomes" id="UP000004793"/>
    </source>
</evidence>
<sequence>MYLIYEEKIKKYFVNPFKNLLTRENINVVAAGAKYLY</sequence>
<proteinExistence type="predicted"/>
<dbReference type="AlphaFoldDB" id="A0A7U6JGG0"/>
<dbReference type="Proteomes" id="UP000004793">
    <property type="component" value="Chromosome"/>
</dbReference>
<gene>
    <name evidence="1" type="ordered locus">CSE_00410</name>
</gene>
<dbReference type="EMBL" id="AP012051">
    <property type="protein sequence ID" value="BAL80167.1"/>
    <property type="molecule type" value="Genomic_DNA"/>
</dbReference>
<evidence type="ECO:0000313" key="1">
    <source>
        <dbReference type="EMBL" id="BAL80167.1"/>
    </source>
</evidence>
<reference evidence="1 2" key="1">
    <citation type="submission" date="2011-01" db="EMBL/GenBank/DDBJ databases">
        <title>Whole genome sequence of Caldisericum exile AZM16c01.</title>
        <authorList>
            <person name="Narita-Yamada S."/>
            <person name="Kawakoshi A."/>
            <person name="Nakamura S."/>
            <person name="Sasagawa M."/>
            <person name="Fukada J."/>
            <person name="Sekine M."/>
            <person name="Kato Y."/>
            <person name="Fukai R."/>
            <person name="Sasaki K."/>
            <person name="Hanamaki A."/>
            <person name="Narita H."/>
            <person name="Konno Y."/>
            <person name="Mori K."/>
            <person name="Yamazaki S."/>
            <person name="Suzuki K."/>
            <person name="Fujita N."/>
        </authorList>
    </citation>
    <scope>NUCLEOTIDE SEQUENCE [LARGE SCALE GENOMIC DNA]</scope>
    <source>
        <strain evidence="2">DSM 21853 / NBRC 104410 / AZM16c01</strain>
    </source>
</reference>